<dbReference type="AlphaFoldDB" id="A0A0S3PU99"/>
<gene>
    <name evidence="2" type="ORF">GJW-30_1_02016</name>
</gene>
<keyword evidence="1" id="KW-1133">Transmembrane helix</keyword>
<evidence type="ECO:0000313" key="2">
    <source>
        <dbReference type="EMBL" id="BAT59483.1"/>
    </source>
</evidence>
<feature type="transmembrane region" description="Helical" evidence="1">
    <location>
        <begin position="130"/>
        <end position="148"/>
    </location>
</feature>
<dbReference type="Proteomes" id="UP000236884">
    <property type="component" value="Chromosome"/>
</dbReference>
<evidence type="ECO:0000256" key="1">
    <source>
        <dbReference type="SAM" id="Phobius"/>
    </source>
</evidence>
<feature type="transmembrane region" description="Helical" evidence="1">
    <location>
        <begin position="98"/>
        <end position="118"/>
    </location>
</feature>
<keyword evidence="1" id="KW-0472">Membrane</keyword>
<dbReference type="KEGG" id="vgo:GJW-30_1_02016"/>
<organism evidence="2 3">
    <name type="scientific">Variibacter gotjawalensis</name>
    <dbReference type="NCBI Taxonomy" id="1333996"/>
    <lineage>
        <taxon>Bacteria</taxon>
        <taxon>Pseudomonadati</taxon>
        <taxon>Pseudomonadota</taxon>
        <taxon>Alphaproteobacteria</taxon>
        <taxon>Hyphomicrobiales</taxon>
        <taxon>Nitrobacteraceae</taxon>
        <taxon>Variibacter</taxon>
    </lineage>
</organism>
<keyword evidence="3" id="KW-1185">Reference proteome</keyword>
<proteinExistence type="predicted"/>
<reference evidence="2 3" key="1">
    <citation type="submission" date="2015-08" db="EMBL/GenBank/DDBJ databases">
        <title>Investigation of the bacterial diversity of lava forest soil.</title>
        <authorList>
            <person name="Lee J.S."/>
        </authorList>
    </citation>
    <scope>NUCLEOTIDE SEQUENCE [LARGE SCALE GENOMIC DNA]</scope>
    <source>
        <strain evidence="2 3">GJW-30</strain>
    </source>
</reference>
<dbReference type="EMBL" id="AP014946">
    <property type="protein sequence ID" value="BAT59483.1"/>
    <property type="molecule type" value="Genomic_DNA"/>
</dbReference>
<evidence type="ECO:0000313" key="3">
    <source>
        <dbReference type="Proteomes" id="UP000236884"/>
    </source>
</evidence>
<keyword evidence="1" id="KW-0812">Transmembrane</keyword>
<sequence length="149" mass="15577">MYVAIVLLLTVILPLASIAIQFGSADLIVLVGKWFTFWGVGIRLLLASATQMIKPQTTLGILGIEAPNASVVVRELGFANFALGAIATASLIAPAWLLPAACAAGLFLVLCGIQHAMVRHRGTRENVAMATDLIVGAAALLFAAVQLVR</sequence>
<protein>
    <submittedName>
        <fullName evidence="2">Uncharacterized protein</fullName>
    </submittedName>
</protein>
<dbReference type="RefSeq" id="WP_096354907.1">
    <property type="nucleotide sequence ID" value="NZ_AP014946.1"/>
</dbReference>
<accession>A0A0S3PU99</accession>
<dbReference type="OrthoDB" id="5072157at2"/>
<name>A0A0S3PU99_9BRAD</name>